<sequence length="122" mass="13735">MLDKILNNRVISKMNIKSDSNDNPEHAVIVRFKYGIDGLDALFELEDMLEKVVTENEVGEYDGHEIAMDYGDGTLYMYGPNAESLFKTVQPVLKECDFMNGAKAKLRFGPPEDGVTEIEIEV</sequence>
<keyword evidence="2" id="KW-1185">Reference proteome</keyword>
<proteinExistence type="predicted"/>
<dbReference type="Proteomes" id="UP000192610">
    <property type="component" value="Unassembled WGS sequence"/>
</dbReference>
<name>A0A1V9EDV0_9BACT</name>
<evidence type="ECO:0000313" key="2">
    <source>
        <dbReference type="Proteomes" id="UP000192610"/>
    </source>
</evidence>
<dbReference type="STRING" id="354355.SAMN05660816_02833"/>
<organism evidence="1 2">
    <name type="scientific">Niastella yeongjuensis</name>
    <dbReference type="NCBI Taxonomy" id="354355"/>
    <lineage>
        <taxon>Bacteria</taxon>
        <taxon>Pseudomonadati</taxon>
        <taxon>Bacteroidota</taxon>
        <taxon>Chitinophagia</taxon>
        <taxon>Chitinophagales</taxon>
        <taxon>Chitinophagaceae</taxon>
        <taxon>Niastella</taxon>
    </lineage>
</organism>
<gene>
    <name evidence="1" type="ORF">A4H97_33295</name>
</gene>
<evidence type="ECO:0000313" key="1">
    <source>
        <dbReference type="EMBL" id="OQP44231.1"/>
    </source>
</evidence>
<dbReference type="RefSeq" id="WP_081202966.1">
    <property type="nucleotide sequence ID" value="NZ_FOCZ01000004.1"/>
</dbReference>
<accession>A0A1V9EDV0</accession>
<protein>
    <submittedName>
        <fullName evidence="1">Uncharacterized protein</fullName>
    </submittedName>
</protein>
<dbReference type="AlphaFoldDB" id="A0A1V9EDV0"/>
<reference evidence="2" key="1">
    <citation type="submission" date="2016-04" db="EMBL/GenBank/DDBJ databases">
        <authorList>
            <person name="Chen L."/>
            <person name="Zhuang W."/>
            <person name="Wang G."/>
        </authorList>
    </citation>
    <scope>NUCLEOTIDE SEQUENCE [LARGE SCALE GENOMIC DNA]</scope>
    <source>
        <strain evidence="2">17621</strain>
    </source>
</reference>
<comment type="caution">
    <text evidence="1">The sequence shown here is derived from an EMBL/GenBank/DDBJ whole genome shotgun (WGS) entry which is preliminary data.</text>
</comment>
<dbReference type="EMBL" id="LVXG01000035">
    <property type="protein sequence ID" value="OQP44231.1"/>
    <property type="molecule type" value="Genomic_DNA"/>
</dbReference>